<dbReference type="GO" id="GO:0044780">
    <property type="term" value="P:bacterial-type flagellum assembly"/>
    <property type="evidence" value="ECO:0007669"/>
    <property type="project" value="InterPro"/>
</dbReference>
<dbReference type="NCBIfam" id="TIGR00208">
    <property type="entry name" value="fliS"/>
    <property type="match status" value="1"/>
</dbReference>
<gene>
    <name evidence="7" type="ORF">EDC91_12259</name>
</gene>
<protein>
    <recommendedName>
        <fullName evidence="6">Flagellar secretion chaperone FliS</fullName>
    </recommendedName>
</protein>
<evidence type="ECO:0000256" key="5">
    <source>
        <dbReference type="ARBA" id="ARBA00023186"/>
    </source>
</evidence>
<keyword evidence="7" id="KW-0966">Cell projection</keyword>
<keyword evidence="4 6" id="KW-1005">Bacterial flagellum biogenesis</keyword>
<dbReference type="SUPFAM" id="SSF101116">
    <property type="entry name" value="Flagellar export chaperone FliS"/>
    <property type="match status" value="1"/>
</dbReference>
<evidence type="ECO:0000256" key="3">
    <source>
        <dbReference type="ARBA" id="ARBA00022490"/>
    </source>
</evidence>
<dbReference type="AlphaFoldDB" id="A0A4R2F5L7"/>
<keyword evidence="7" id="KW-0969">Cilium</keyword>
<keyword evidence="8" id="KW-1185">Reference proteome</keyword>
<dbReference type="PANTHER" id="PTHR34773">
    <property type="entry name" value="FLAGELLAR SECRETION CHAPERONE FLIS"/>
    <property type="match status" value="1"/>
</dbReference>
<keyword evidence="5" id="KW-0143">Chaperone</keyword>
<accession>A0A4R2F5L7</accession>
<dbReference type="Pfam" id="PF02561">
    <property type="entry name" value="FliS"/>
    <property type="match status" value="1"/>
</dbReference>
<evidence type="ECO:0000256" key="4">
    <source>
        <dbReference type="ARBA" id="ARBA00022795"/>
    </source>
</evidence>
<dbReference type="CDD" id="cd16098">
    <property type="entry name" value="FliS"/>
    <property type="match status" value="1"/>
</dbReference>
<keyword evidence="7" id="KW-0282">Flagellum</keyword>
<reference evidence="7 8" key="1">
    <citation type="submission" date="2019-03" db="EMBL/GenBank/DDBJ databases">
        <title>Freshwater and sediment microbial communities from various areas in North America, analyzing microbe dynamics in response to fracking.</title>
        <authorList>
            <person name="Lamendella R."/>
        </authorList>
    </citation>
    <scope>NUCLEOTIDE SEQUENCE [LARGE SCALE GENOMIC DNA]</scope>
    <source>
        <strain evidence="7 8">74A</strain>
    </source>
</reference>
<evidence type="ECO:0000256" key="6">
    <source>
        <dbReference type="PIRNR" id="PIRNR039090"/>
    </source>
</evidence>
<dbReference type="PIRSF" id="PIRSF039090">
    <property type="entry name" value="Flis"/>
    <property type="match status" value="1"/>
</dbReference>
<proteinExistence type="inferred from homology"/>
<keyword evidence="3 6" id="KW-0963">Cytoplasm</keyword>
<evidence type="ECO:0000313" key="7">
    <source>
        <dbReference type="EMBL" id="TCN81730.1"/>
    </source>
</evidence>
<dbReference type="Gene3D" id="1.20.120.340">
    <property type="entry name" value="Flagellar protein FliS"/>
    <property type="match status" value="1"/>
</dbReference>
<dbReference type="InterPro" id="IPR036584">
    <property type="entry name" value="FliS_sf"/>
</dbReference>
<dbReference type="GO" id="GO:0005829">
    <property type="term" value="C:cytosol"/>
    <property type="evidence" value="ECO:0007669"/>
    <property type="project" value="UniProtKB-SubCell"/>
</dbReference>
<dbReference type="PANTHER" id="PTHR34773:SF1">
    <property type="entry name" value="FLAGELLAR SECRETION CHAPERONE FLIS"/>
    <property type="match status" value="1"/>
</dbReference>
<evidence type="ECO:0000313" key="8">
    <source>
        <dbReference type="Proteomes" id="UP000294832"/>
    </source>
</evidence>
<dbReference type="Proteomes" id="UP000294832">
    <property type="component" value="Unassembled WGS sequence"/>
</dbReference>
<evidence type="ECO:0000256" key="1">
    <source>
        <dbReference type="ARBA" id="ARBA00004514"/>
    </source>
</evidence>
<organism evidence="7 8">
    <name type="scientific">Shewanella fodinae</name>
    <dbReference type="NCBI Taxonomy" id="552357"/>
    <lineage>
        <taxon>Bacteria</taxon>
        <taxon>Pseudomonadati</taxon>
        <taxon>Pseudomonadota</taxon>
        <taxon>Gammaproteobacteria</taxon>
        <taxon>Alteromonadales</taxon>
        <taxon>Shewanellaceae</taxon>
        <taxon>Shewanella</taxon>
    </lineage>
</organism>
<dbReference type="GO" id="GO:0071973">
    <property type="term" value="P:bacterial-type flagellum-dependent cell motility"/>
    <property type="evidence" value="ECO:0007669"/>
    <property type="project" value="TreeGrafter"/>
</dbReference>
<dbReference type="OrthoDB" id="9792010at2"/>
<comment type="similarity">
    <text evidence="2 6">Belongs to the FliS family.</text>
</comment>
<name>A0A4R2F5L7_9GAMM</name>
<dbReference type="InterPro" id="IPR003713">
    <property type="entry name" value="FliS"/>
</dbReference>
<comment type="caution">
    <text evidence="7">The sequence shown here is derived from an EMBL/GenBank/DDBJ whole genome shotgun (WGS) entry which is preliminary data.</text>
</comment>
<evidence type="ECO:0000256" key="2">
    <source>
        <dbReference type="ARBA" id="ARBA00008787"/>
    </source>
</evidence>
<comment type="subcellular location">
    <subcellularLocation>
        <location evidence="1 6">Cytoplasm</location>
        <location evidence="1 6">Cytosol</location>
    </subcellularLocation>
</comment>
<sequence length="127" mass="13999">MLDMGYAAYQQTAVEGKAAGADVHKLVLMLFDGFLDELERAVGHINAKKFDRKAQSVDRLLRILGGLEASLDREHGGELAENMAQLYQHCGQSLVQASFRNDISYLDSVKTVMTNLQQGWKGLGSLN</sequence>
<dbReference type="EMBL" id="SLWF01000022">
    <property type="protein sequence ID" value="TCN81730.1"/>
    <property type="molecule type" value="Genomic_DNA"/>
</dbReference>